<dbReference type="EMBL" id="ASGP02000002">
    <property type="protein sequence ID" value="KAH9520976.1"/>
    <property type="molecule type" value="Genomic_DNA"/>
</dbReference>
<dbReference type="AlphaFoldDB" id="A0A922L5F2"/>
<proteinExistence type="predicted"/>
<evidence type="ECO:0000313" key="2">
    <source>
        <dbReference type="Proteomes" id="UP000790347"/>
    </source>
</evidence>
<sequence>MYESNDPSCMNTKKLASMVDEEAKKETKSGNNMTEGQMFACRFTIIIIIINNNNIDMVEVQP</sequence>
<evidence type="ECO:0000313" key="1">
    <source>
        <dbReference type="EMBL" id="KAH9520976.1"/>
    </source>
</evidence>
<comment type="caution">
    <text evidence="1">The sequence shown here is derived from an EMBL/GenBank/DDBJ whole genome shotgun (WGS) entry which is preliminary data.</text>
</comment>
<reference evidence="1" key="2">
    <citation type="journal article" date="2022" name="Res Sq">
        <title>Comparative Genomics Reveals Insights into the Divergent Evolution of Astigmatic Mites and Household Pest Adaptations.</title>
        <authorList>
            <person name="Xiong Q."/>
            <person name="Wan A.T.-Y."/>
            <person name="Liu X.-Y."/>
            <person name="Fung C.S.-H."/>
            <person name="Xiao X."/>
            <person name="Malainual N."/>
            <person name="Hou J."/>
            <person name="Wang L."/>
            <person name="Wang M."/>
            <person name="Yang K."/>
            <person name="Cui Y."/>
            <person name="Leung E."/>
            <person name="Nong W."/>
            <person name="Shin S.-K."/>
            <person name="Au S."/>
            <person name="Jeong K.Y."/>
            <person name="Chew F.T."/>
            <person name="Hui J."/>
            <person name="Leung T.F."/>
            <person name="Tungtrongchitr A."/>
            <person name="Zhong N."/>
            <person name="Liu Z."/>
            <person name="Tsui S."/>
        </authorList>
    </citation>
    <scope>NUCLEOTIDE SEQUENCE</scope>
    <source>
        <strain evidence="1">Derf</strain>
        <tissue evidence="1">Whole organism</tissue>
    </source>
</reference>
<reference evidence="1" key="1">
    <citation type="submission" date="2013-05" db="EMBL/GenBank/DDBJ databases">
        <authorList>
            <person name="Yim A.K.Y."/>
            <person name="Chan T.F."/>
            <person name="Ji K.M."/>
            <person name="Liu X.Y."/>
            <person name="Zhou J.W."/>
            <person name="Li R.Q."/>
            <person name="Yang K.Y."/>
            <person name="Li J."/>
            <person name="Li M."/>
            <person name="Law P.T.W."/>
            <person name="Wu Y.L."/>
            <person name="Cai Z.L."/>
            <person name="Qin H."/>
            <person name="Bao Y."/>
            <person name="Leung R.K.K."/>
            <person name="Ng P.K.S."/>
            <person name="Zou J."/>
            <person name="Zhong X.J."/>
            <person name="Ran P.X."/>
            <person name="Zhong N.S."/>
            <person name="Liu Z.G."/>
            <person name="Tsui S.K.W."/>
        </authorList>
    </citation>
    <scope>NUCLEOTIDE SEQUENCE</scope>
    <source>
        <strain evidence="1">Derf</strain>
        <tissue evidence="1">Whole organism</tissue>
    </source>
</reference>
<accession>A0A922L5F2</accession>
<dbReference type="Proteomes" id="UP000790347">
    <property type="component" value="Unassembled WGS sequence"/>
</dbReference>
<name>A0A922L5F2_DERFA</name>
<protein>
    <submittedName>
        <fullName evidence="1">Uncharacterized protein</fullName>
    </submittedName>
</protein>
<organism evidence="1 2">
    <name type="scientific">Dermatophagoides farinae</name>
    <name type="common">American house dust mite</name>
    <dbReference type="NCBI Taxonomy" id="6954"/>
    <lineage>
        <taxon>Eukaryota</taxon>
        <taxon>Metazoa</taxon>
        <taxon>Ecdysozoa</taxon>
        <taxon>Arthropoda</taxon>
        <taxon>Chelicerata</taxon>
        <taxon>Arachnida</taxon>
        <taxon>Acari</taxon>
        <taxon>Acariformes</taxon>
        <taxon>Sarcoptiformes</taxon>
        <taxon>Astigmata</taxon>
        <taxon>Psoroptidia</taxon>
        <taxon>Analgoidea</taxon>
        <taxon>Pyroglyphidae</taxon>
        <taxon>Dermatophagoidinae</taxon>
        <taxon>Dermatophagoides</taxon>
    </lineage>
</organism>
<gene>
    <name evidence="1" type="ORF">DERF_004651</name>
</gene>
<keyword evidence="2" id="KW-1185">Reference proteome</keyword>